<reference evidence="3" key="1">
    <citation type="journal article" date="2019" name="Int. J. Syst. Evol. Microbiol.">
        <title>The Global Catalogue of Microorganisms (GCM) 10K type strain sequencing project: providing services to taxonomists for standard genome sequencing and annotation.</title>
        <authorList>
            <consortium name="The Broad Institute Genomics Platform"/>
            <consortium name="The Broad Institute Genome Sequencing Center for Infectious Disease"/>
            <person name="Wu L."/>
            <person name="Ma J."/>
        </authorList>
    </citation>
    <scope>NUCLEOTIDE SEQUENCE [LARGE SCALE GENOMIC DNA]</scope>
    <source>
        <strain evidence="3">JCM 16231</strain>
    </source>
</reference>
<accession>A0ABP3VHB3</accession>
<keyword evidence="3" id="KW-1185">Reference proteome</keyword>
<protein>
    <submittedName>
        <fullName evidence="2">Chalcone isomerase family protein</fullName>
    </submittedName>
</protein>
<name>A0ABP3VHB3_9FLAO</name>
<dbReference type="GO" id="GO:0016853">
    <property type="term" value="F:isomerase activity"/>
    <property type="evidence" value="ECO:0007669"/>
    <property type="project" value="UniProtKB-KW"/>
</dbReference>
<proteinExistence type="predicted"/>
<dbReference type="EMBL" id="BAAAGG010000005">
    <property type="protein sequence ID" value="GAA0757210.1"/>
    <property type="molecule type" value="Genomic_DNA"/>
</dbReference>
<dbReference type="Gene3D" id="3.50.70.10">
    <property type="match status" value="1"/>
</dbReference>
<feature type="domain" description="Chalcone isomerase" evidence="1">
    <location>
        <begin position="36"/>
        <end position="200"/>
    </location>
</feature>
<evidence type="ECO:0000313" key="3">
    <source>
        <dbReference type="Proteomes" id="UP001500185"/>
    </source>
</evidence>
<dbReference type="Proteomes" id="UP001500185">
    <property type="component" value="Unassembled WGS sequence"/>
</dbReference>
<dbReference type="InterPro" id="IPR016087">
    <property type="entry name" value="Chalcone_isomerase"/>
</dbReference>
<evidence type="ECO:0000313" key="2">
    <source>
        <dbReference type="EMBL" id="GAA0757210.1"/>
    </source>
</evidence>
<dbReference type="InterPro" id="IPR016088">
    <property type="entry name" value="Chalcone_isomerase_3-sand"/>
</dbReference>
<dbReference type="SUPFAM" id="SSF54626">
    <property type="entry name" value="Chalcone isomerase"/>
    <property type="match status" value="1"/>
</dbReference>
<dbReference type="Pfam" id="PF16036">
    <property type="entry name" value="Chalcone_3"/>
    <property type="match status" value="1"/>
</dbReference>
<evidence type="ECO:0000259" key="1">
    <source>
        <dbReference type="Pfam" id="PF16036"/>
    </source>
</evidence>
<gene>
    <name evidence="2" type="ORF">GCM10009433_13220</name>
</gene>
<sequence length="201" mass="22314">MDHFITLNENQNTKTMKTRFLMILVLVIASTTFAQTEVAGIELPDTFQVGETELSLNGAGVREKFWMDMYAGGLYTSQKMSDAQKVMDADAPMVIKLHIVSGLISSDKMSSAVEEGFENSTNGNTKPYRAKIDKFISFFSDEITKNDVFDITYTPLDGVVVFKNGEELGSIKGADFKKALFGIWFCNKPADKDLMKGMLGQ</sequence>
<organism evidence="2 3">
    <name type="scientific">Psychroflexus lacisalsi</name>
    <dbReference type="NCBI Taxonomy" id="503928"/>
    <lineage>
        <taxon>Bacteria</taxon>
        <taxon>Pseudomonadati</taxon>
        <taxon>Bacteroidota</taxon>
        <taxon>Flavobacteriia</taxon>
        <taxon>Flavobacteriales</taxon>
        <taxon>Flavobacteriaceae</taxon>
        <taxon>Psychroflexus</taxon>
    </lineage>
</organism>
<dbReference type="InterPro" id="IPR036298">
    <property type="entry name" value="Chalcone_isomerase_sf"/>
</dbReference>
<keyword evidence="2" id="KW-0413">Isomerase</keyword>
<comment type="caution">
    <text evidence="2">The sequence shown here is derived from an EMBL/GenBank/DDBJ whole genome shotgun (WGS) entry which is preliminary data.</text>
</comment>